<dbReference type="EMBL" id="JAVRRF010000005">
    <property type="protein sequence ID" value="KAK5065511.1"/>
    <property type="molecule type" value="Genomic_DNA"/>
</dbReference>
<gene>
    <name evidence="1" type="ORF">LTR69_003060</name>
</gene>
<evidence type="ECO:0000313" key="1">
    <source>
        <dbReference type="EMBL" id="KAK5065511.1"/>
    </source>
</evidence>
<evidence type="ECO:0000313" key="2">
    <source>
        <dbReference type="Proteomes" id="UP001345691"/>
    </source>
</evidence>
<organism evidence="1 2">
    <name type="scientific">Exophiala sideris</name>
    <dbReference type="NCBI Taxonomy" id="1016849"/>
    <lineage>
        <taxon>Eukaryota</taxon>
        <taxon>Fungi</taxon>
        <taxon>Dikarya</taxon>
        <taxon>Ascomycota</taxon>
        <taxon>Pezizomycotina</taxon>
        <taxon>Eurotiomycetes</taxon>
        <taxon>Chaetothyriomycetidae</taxon>
        <taxon>Chaetothyriales</taxon>
        <taxon>Herpotrichiellaceae</taxon>
        <taxon>Exophiala</taxon>
    </lineage>
</organism>
<proteinExistence type="predicted"/>
<keyword evidence="2" id="KW-1185">Reference proteome</keyword>
<accession>A0ABR0JHR3</accession>
<name>A0ABR0JHR3_9EURO</name>
<sequence>MAFPLYINDVDEAFHNQDDQSLGIEIPPHVKWAMIARQETYFAALVAEEVIRNHATKPEIQQLISTHFAPCYDAESVLFLLQSMYKLHVLTTSLMERAVTELTSRANWKCSIDCMIVCDWNEEELDVPQPAADEGVMIRFTCIDRVELADDEDEWPVARSDGRTITFDREDYEEACDQEETDWDKESTFRQLHDDVYDIEYLEYYYDALMVDGDACTVYFHQETLYHLMLREICRTSLAGLEYETEERRPLFSMFDPDKLSTFIIAVFLTVRFPGLSFCGRCLEIRPRDEPATSHPALEDVFKERILEREDPIFSEHDEDEDWDFAFELLWKDGSWEYYKRVDGPDAPLRGVSRYRLDSEEWEALTYTDSRSSKVGERATR</sequence>
<reference evidence="1 2" key="1">
    <citation type="submission" date="2023-08" db="EMBL/GenBank/DDBJ databases">
        <title>Black Yeasts Isolated from many extreme environments.</title>
        <authorList>
            <person name="Coleine C."/>
            <person name="Stajich J.E."/>
            <person name="Selbmann L."/>
        </authorList>
    </citation>
    <scope>NUCLEOTIDE SEQUENCE [LARGE SCALE GENOMIC DNA]</scope>
    <source>
        <strain evidence="1 2">CCFEE 6328</strain>
    </source>
</reference>
<protein>
    <submittedName>
        <fullName evidence="1">Uncharacterized protein</fullName>
    </submittedName>
</protein>
<comment type="caution">
    <text evidence="1">The sequence shown here is derived from an EMBL/GenBank/DDBJ whole genome shotgun (WGS) entry which is preliminary data.</text>
</comment>
<dbReference type="Proteomes" id="UP001345691">
    <property type="component" value="Unassembled WGS sequence"/>
</dbReference>